<feature type="compositionally biased region" description="Polar residues" evidence="1">
    <location>
        <begin position="18"/>
        <end position="29"/>
    </location>
</feature>
<keyword evidence="4" id="KW-1185">Reference proteome</keyword>
<organism evidence="2">
    <name type="scientific">Brachypodium distachyon</name>
    <name type="common">Purple false brome</name>
    <name type="synonym">Trachynia distachya</name>
    <dbReference type="NCBI Taxonomy" id="15368"/>
    <lineage>
        <taxon>Eukaryota</taxon>
        <taxon>Viridiplantae</taxon>
        <taxon>Streptophyta</taxon>
        <taxon>Embryophyta</taxon>
        <taxon>Tracheophyta</taxon>
        <taxon>Spermatophyta</taxon>
        <taxon>Magnoliopsida</taxon>
        <taxon>Liliopsida</taxon>
        <taxon>Poales</taxon>
        <taxon>Poaceae</taxon>
        <taxon>BOP clade</taxon>
        <taxon>Pooideae</taxon>
        <taxon>Stipodae</taxon>
        <taxon>Brachypodieae</taxon>
        <taxon>Brachypodium</taxon>
    </lineage>
</organism>
<dbReference type="Proteomes" id="UP000008810">
    <property type="component" value="Chromosome 3"/>
</dbReference>
<protein>
    <submittedName>
        <fullName evidence="2 3">Uncharacterized protein</fullName>
    </submittedName>
</protein>
<reference evidence="2" key="2">
    <citation type="submission" date="2017-06" db="EMBL/GenBank/DDBJ databases">
        <title>WGS assembly of Brachypodium distachyon.</title>
        <authorList>
            <consortium name="The International Brachypodium Initiative"/>
            <person name="Lucas S."/>
            <person name="Harmon-Smith M."/>
            <person name="Lail K."/>
            <person name="Tice H."/>
            <person name="Grimwood J."/>
            <person name="Bruce D."/>
            <person name="Barry K."/>
            <person name="Shu S."/>
            <person name="Lindquist E."/>
            <person name="Wang M."/>
            <person name="Pitluck S."/>
            <person name="Vogel J.P."/>
            <person name="Garvin D.F."/>
            <person name="Mockler T.C."/>
            <person name="Schmutz J."/>
            <person name="Rokhsar D."/>
            <person name="Bevan M.W."/>
        </authorList>
    </citation>
    <scope>NUCLEOTIDE SEQUENCE</scope>
    <source>
        <strain evidence="2">Bd21</strain>
    </source>
</reference>
<evidence type="ECO:0000313" key="3">
    <source>
        <dbReference type="EnsemblPlants" id="KQJ94158"/>
    </source>
</evidence>
<proteinExistence type="predicted"/>
<dbReference type="EMBL" id="CM000882">
    <property type="protein sequence ID" value="KQJ94158.1"/>
    <property type="molecule type" value="Genomic_DNA"/>
</dbReference>
<feature type="region of interest" description="Disordered" evidence="1">
    <location>
        <begin position="1"/>
        <end position="29"/>
    </location>
</feature>
<dbReference type="Gramene" id="KQJ94158">
    <property type="protein sequence ID" value="KQJ94158"/>
    <property type="gene ID" value="BRADI_3g08913v3"/>
</dbReference>
<evidence type="ECO:0000256" key="1">
    <source>
        <dbReference type="SAM" id="MobiDB-lite"/>
    </source>
</evidence>
<dbReference type="EnsemblPlants" id="KQJ94158">
    <property type="protein sequence ID" value="KQJ94158"/>
    <property type="gene ID" value="BRADI_3g08913v3"/>
</dbReference>
<reference evidence="2 3" key="1">
    <citation type="journal article" date="2010" name="Nature">
        <title>Genome sequencing and analysis of the model grass Brachypodium distachyon.</title>
        <authorList>
            <consortium name="International Brachypodium Initiative"/>
        </authorList>
    </citation>
    <scope>NUCLEOTIDE SEQUENCE [LARGE SCALE GENOMIC DNA]</scope>
    <source>
        <strain evidence="2 3">Bd21</strain>
    </source>
</reference>
<evidence type="ECO:0000313" key="4">
    <source>
        <dbReference type="Proteomes" id="UP000008810"/>
    </source>
</evidence>
<dbReference type="AlphaFoldDB" id="A0A0Q3F3X8"/>
<dbReference type="InParanoid" id="A0A0Q3F3X8"/>
<name>A0A0Q3F3X8_BRADI</name>
<evidence type="ECO:0000313" key="2">
    <source>
        <dbReference type="EMBL" id="KQJ94158.1"/>
    </source>
</evidence>
<reference evidence="3" key="3">
    <citation type="submission" date="2018-08" db="UniProtKB">
        <authorList>
            <consortium name="EnsemblPlants"/>
        </authorList>
    </citation>
    <scope>IDENTIFICATION</scope>
    <source>
        <strain evidence="3">cv. Bd21</strain>
    </source>
</reference>
<gene>
    <name evidence="2" type="ORF">BRADI_3g08913v3</name>
</gene>
<sequence length="70" mass="7864">MHDKDVKWGISYGGTARQPESGTTDLVSNQPGLYHRNIRLEKVLVKTTDVSQRQLVRYPVAERDGKPRGG</sequence>
<accession>A0A0Q3F3X8</accession>